<evidence type="ECO:0000313" key="1">
    <source>
        <dbReference type="EMBL" id="CAG7650235.1"/>
    </source>
</evidence>
<keyword evidence="2" id="KW-1185">Reference proteome</keyword>
<proteinExistence type="predicted"/>
<gene>
    <name evidence="1" type="ORF">PAESOLCIP111_06035</name>
</gene>
<protein>
    <submittedName>
        <fullName evidence="1">Uncharacterized protein</fullName>
    </submittedName>
</protein>
<dbReference type="RefSeq" id="WP_218095716.1">
    <property type="nucleotide sequence ID" value="NZ_CAJVAS010000052.1"/>
</dbReference>
<evidence type="ECO:0000313" key="2">
    <source>
        <dbReference type="Proteomes" id="UP000693672"/>
    </source>
</evidence>
<reference evidence="1" key="1">
    <citation type="submission" date="2021-06" db="EMBL/GenBank/DDBJ databases">
        <authorList>
            <person name="Criscuolo A."/>
        </authorList>
    </citation>
    <scope>NUCLEOTIDE SEQUENCE</scope>
    <source>
        <strain evidence="1">CIP111600</strain>
    </source>
</reference>
<name>A0A916K7K5_9BACL</name>
<accession>A0A916K7K5</accession>
<organism evidence="1 2">
    <name type="scientific">Paenibacillus solanacearum</name>
    <dbReference type="NCBI Taxonomy" id="2048548"/>
    <lineage>
        <taxon>Bacteria</taxon>
        <taxon>Bacillati</taxon>
        <taxon>Bacillota</taxon>
        <taxon>Bacilli</taxon>
        <taxon>Bacillales</taxon>
        <taxon>Paenibacillaceae</taxon>
        <taxon>Paenibacillus</taxon>
    </lineage>
</organism>
<comment type="caution">
    <text evidence="1">The sequence shown here is derived from an EMBL/GenBank/DDBJ whole genome shotgun (WGS) entry which is preliminary data.</text>
</comment>
<dbReference type="EMBL" id="CAJVAS010000052">
    <property type="protein sequence ID" value="CAG7650235.1"/>
    <property type="molecule type" value="Genomic_DNA"/>
</dbReference>
<sequence>MSSNPQDISNLISGLKKDLLQFTESYAKAVKSGADMAGQQIIEAAEQLDQPTDIPASKLIAALRNGARHAGQQLIHSGIDFFGQMDNTASGQKKKKKK</sequence>
<dbReference type="Proteomes" id="UP000693672">
    <property type="component" value="Unassembled WGS sequence"/>
</dbReference>
<dbReference type="AlphaFoldDB" id="A0A916K7K5"/>